<protein>
    <submittedName>
        <fullName evidence="2">Uncharacterized protein</fullName>
    </submittedName>
</protein>
<feature type="region of interest" description="Disordered" evidence="1">
    <location>
        <begin position="325"/>
        <end position="345"/>
    </location>
</feature>
<sequence length="345" mass="38146">MSNPFSDLVDRDNTSQSQVGHTARELMDFTAVTSATLTDGSSAYDDIDTPSTTGTLAELAETPSAPEPTILLHQIQEAVEDVSQLVGRFGHKMAQNLTTLPIKEALFAEPRSLRLPCLQDADNLPCQVTKLHHKTVGNATSAPLLWWLWDELLNHYSPTSHARGCKFEFTPACACKTGMVLPYTIAINLVSVNNNDGLELTASYGGLYRERRIFHARITSFCFPETKRYGKSTAIALDVDRITYQKEGCLADTLDYLMPRSGSIWRHAMEAFPSDEEENLFVALAGTCKAEDDRCRMSGNQDRQCQNLLQRFPVEAREYVTNAGLVGKKGGSHSRMANQPPGPKD</sequence>
<organism evidence="2 3">
    <name type="scientific">Colletotrichum limetticola</name>
    <dbReference type="NCBI Taxonomy" id="1209924"/>
    <lineage>
        <taxon>Eukaryota</taxon>
        <taxon>Fungi</taxon>
        <taxon>Dikarya</taxon>
        <taxon>Ascomycota</taxon>
        <taxon>Pezizomycotina</taxon>
        <taxon>Sordariomycetes</taxon>
        <taxon>Hypocreomycetidae</taxon>
        <taxon>Glomerellales</taxon>
        <taxon>Glomerellaceae</taxon>
        <taxon>Colletotrichum</taxon>
        <taxon>Colletotrichum acutatum species complex</taxon>
    </lineage>
</organism>
<evidence type="ECO:0000313" key="2">
    <source>
        <dbReference type="EMBL" id="KAK0371995.1"/>
    </source>
</evidence>
<dbReference type="Proteomes" id="UP001169217">
    <property type="component" value="Unassembled WGS sequence"/>
</dbReference>
<evidence type="ECO:0000256" key="1">
    <source>
        <dbReference type="SAM" id="MobiDB-lite"/>
    </source>
</evidence>
<dbReference type="EMBL" id="JARUPT010000401">
    <property type="protein sequence ID" value="KAK0371995.1"/>
    <property type="molecule type" value="Genomic_DNA"/>
</dbReference>
<keyword evidence="3" id="KW-1185">Reference proteome</keyword>
<evidence type="ECO:0000313" key="3">
    <source>
        <dbReference type="Proteomes" id="UP001169217"/>
    </source>
</evidence>
<accession>A0ABQ9PIY0</accession>
<proteinExistence type="predicted"/>
<reference evidence="2" key="1">
    <citation type="submission" date="2023-04" db="EMBL/GenBank/DDBJ databases">
        <title>Colletotrichum limetticola genome sequence.</title>
        <authorList>
            <person name="Baroncelli R."/>
        </authorList>
    </citation>
    <scope>NUCLEOTIDE SEQUENCE</scope>
    <source>
        <strain evidence="2">KLA-Anderson</strain>
    </source>
</reference>
<comment type="caution">
    <text evidence="2">The sequence shown here is derived from an EMBL/GenBank/DDBJ whole genome shotgun (WGS) entry which is preliminary data.</text>
</comment>
<name>A0ABQ9PIY0_9PEZI</name>
<gene>
    <name evidence="2" type="ORF">CLIM01_10645</name>
</gene>
<feature type="region of interest" description="Disordered" evidence="1">
    <location>
        <begin position="1"/>
        <end position="20"/>
    </location>
</feature>